<evidence type="ECO:0000313" key="4">
    <source>
        <dbReference type="Proteomes" id="UP000054516"/>
    </source>
</evidence>
<feature type="region of interest" description="Disordered" evidence="1">
    <location>
        <begin position="334"/>
        <end position="354"/>
    </location>
</feature>
<evidence type="ECO:0000256" key="2">
    <source>
        <dbReference type="SAM" id="Phobius"/>
    </source>
</evidence>
<keyword evidence="2" id="KW-0472">Membrane</keyword>
<feature type="transmembrane region" description="Helical" evidence="2">
    <location>
        <begin position="292"/>
        <end position="314"/>
    </location>
</feature>
<feature type="region of interest" description="Disordered" evidence="1">
    <location>
        <begin position="1"/>
        <end position="22"/>
    </location>
</feature>
<protein>
    <submittedName>
        <fullName evidence="3">Putative transcription factor c2h2</fullName>
    </submittedName>
</protein>
<feature type="region of interest" description="Disordered" evidence="1">
    <location>
        <begin position="436"/>
        <end position="512"/>
    </location>
</feature>
<keyword evidence="2" id="KW-0812">Transmembrane</keyword>
<feature type="compositionally biased region" description="Basic and acidic residues" evidence="1">
    <location>
        <begin position="453"/>
        <end position="468"/>
    </location>
</feature>
<evidence type="ECO:0000256" key="1">
    <source>
        <dbReference type="SAM" id="MobiDB-lite"/>
    </source>
</evidence>
<dbReference type="EMBL" id="DF977535">
    <property type="protein sequence ID" value="GAP92857.2"/>
    <property type="molecule type" value="Genomic_DNA"/>
</dbReference>
<proteinExistence type="predicted"/>
<sequence>MTLIPTEQWQSQEAASPFGGGCPSNPAVPRFGAVDHGGFPLPGAGGGGGDLAPRWYMDAGTPLVPAPPASPNPRFGLRASWIGGRQGNPCDPGSHSCVEVGKPGFCCPNDRYCYLNSTWGAGCCSLGVQCQDSPCDADHLYCTTTATRTVSFTTVTEPDGAVQVTATTTLVVSTGCCNRACSASFFSCEKAFGGQCCEYGYKCATGDNCIYDPAPSSTGAISTIVTPVPPGCTTSQFSCAASEGGGCCNVGSVCTFQHAGAPTLKAVCSPEPTSADGGSGGSSGALSKDARVGIGVGVSVGAAAVIAAATWLCLRKRRGRPATVTSAHEMSQNARFDDLGGMGSGSRMTEEDRELRSSLFPNQTTPYTDIAQPDIGNRVFDGPEPGRGPFTAPDHGDLDQIHDPARASIYRASPPALFDENYEALRYSSVPYDPDHIGRGPARAGIAEAPEDPGDKGGGHAGHQEETPAHGTEQPGGPFELVGSLPVASQLHSDDVRDRRLPSPPSPGAELK</sequence>
<feature type="compositionally biased region" description="Polar residues" evidence="1">
    <location>
        <begin position="1"/>
        <end position="14"/>
    </location>
</feature>
<dbReference type="STRING" id="77044.A0A1W2TW23"/>
<keyword evidence="4" id="KW-1185">Reference proteome</keyword>
<organism evidence="3">
    <name type="scientific">Rosellinia necatrix</name>
    <name type="common">White root-rot fungus</name>
    <dbReference type="NCBI Taxonomy" id="77044"/>
    <lineage>
        <taxon>Eukaryota</taxon>
        <taxon>Fungi</taxon>
        <taxon>Dikarya</taxon>
        <taxon>Ascomycota</taxon>
        <taxon>Pezizomycotina</taxon>
        <taxon>Sordariomycetes</taxon>
        <taxon>Xylariomycetidae</taxon>
        <taxon>Xylariales</taxon>
        <taxon>Xylariaceae</taxon>
        <taxon>Rosellinia</taxon>
    </lineage>
</organism>
<name>A0A1W2TW23_ROSNE</name>
<reference evidence="3" key="1">
    <citation type="submission" date="2016-03" db="EMBL/GenBank/DDBJ databases">
        <title>Draft genome sequence of Rosellinia necatrix.</title>
        <authorList>
            <person name="Kanematsu S."/>
        </authorList>
    </citation>
    <scope>NUCLEOTIDE SEQUENCE [LARGE SCALE GENOMIC DNA]</scope>
    <source>
        <strain evidence="3">W97</strain>
    </source>
</reference>
<dbReference type="Proteomes" id="UP000054516">
    <property type="component" value="Unassembled WGS sequence"/>
</dbReference>
<accession>A0A1W2TW23</accession>
<feature type="compositionally biased region" description="Pro residues" evidence="1">
    <location>
        <begin position="502"/>
        <end position="512"/>
    </location>
</feature>
<feature type="compositionally biased region" description="Basic and acidic residues" evidence="1">
    <location>
        <begin position="492"/>
        <end position="501"/>
    </location>
</feature>
<gene>
    <name evidence="3" type="ORF">SAMD00023353_9000160</name>
</gene>
<dbReference type="AlphaFoldDB" id="A0A1W2TW23"/>
<keyword evidence="2" id="KW-1133">Transmembrane helix</keyword>
<dbReference type="OrthoDB" id="4499262at2759"/>
<evidence type="ECO:0000313" key="3">
    <source>
        <dbReference type="EMBL" id="GAP92857.2"/>
    </source>
</evidence>